<dbReference type="NCBIfam" id="TIGR04085">
    <property type="entry name" value="rSAM_more_4Fe4S"/>
    <property type="match status" value="1"/>
</dbReference>
<keyword evidence="2" id="KW-0004">4Fe-4S</keyword>
<evidence type="ECO:0000256" key="2">
    <source>
        <dbReference type="ARBA" id="ARBA00022485"/>
    </source>
</evidence>
<dbReference type="InterPro" id="IPR006638">
    <property type="entry name" value="Elp3/MiaA/NifB-like_rSAM"/>
</dbReference>
<evidence type="ECO:0000313" key="8">
    <source>
        <dbReference type="EMBL" id="MFO3667747.1"/>
    </source>
</evidence>
<evidence type="ECO:0000256" key="4">
    <source>
        <dbReference type="ARBA" id="ARBA00022723"/>
    </source>
</evidence>
<evidence type="ECO:0000259" key="7">
    <source>
        <dbReference type="PROSITE" id="PS51918"/>
    </source>
</evidence>
<dbReference type="CDD" id="cd21123">
    <property type="entry name" value="SPASM_MftC-like"/>
    <property type="match status" value="1"/>
</dbReference>
<sequence>MKIVSLNTTRACNLYCKHCYRNSGEDVDTSGELSTDECKALFRDMKEAGFNMIKLSGGEPLMRDDIFELAEYAQNLGLYTCLGSNGTLISEDNIGEIKKYIRSVAVSIDSTDKKSHDDFRGYEGAFDKTLRGIELLKKNGVKVQINTTISRINKDEIHELLDFASSLGASSVHVLFLVMTGRGKDLGGVYLSKEEYLKAIKEVLEYESDLFIKPTCAPQSTVIARELGLDPKVKKACIAGMSYCSVVYDGRVNICPYAEVTAGNLREESFLDIWNKSEVFEKLRDYDNYKGACGACSYNDVCGGCRARAFANTGDYLEFDNYCSLGD</sequence>
<dbReference type="InterPro" id="IPR023885">
    <property type="entry name" value="4Fe4S-binding_SPASM_dom"/>
</dbReference>
<proteinExistence type="predicted"/>
<dbReference type="Pfam" id="PF13186">
    <property type="entry name" value="SPASM"/>
    <property type="match status" value="1"/>
</dbReference>
<dbReference type="Gene3D" id="3.20.20.70">
    <property type="entry name" value="Aldolase class I"/>
    <property type="match status" value="1"/>
</dbReference>
<dbReference type="SFLD" id="SFLDS00029">
    <property type="entry name" value="Radical_SAM"/>
    <property type="match status" value="1"/>
</dbReference>
<dbReference type="InterPro" id="IPR017200">
    <property type="entry name" value="PqqE-like"/>
</dbReference>
<dbReference type="InterPro" id="IPR013785">
    <property type="entry name" value="Aldolase_TIM"/>
</dbReference>
<evidence type="ECO:0000256" key="6">
    <source>
        <dbReference type="ARBA" id="ARBA00023014"/>
    </source>
</evidence>
<dbReference type="SFLD" id="SFLDG01067">
    <property type="entry name" value="SPASM/twitch_domain_containing"/>
    <property type="match status" value="1"/>
</dbReference>
<dbReference type="PANTHER" id="PTHR11228:SF7">
    <property type="entry name" value="PQQA PEPTIDE CYCLASE"/>
    <property type="match status" value="1"/>
</dbReference>
<organism evidence="8 9">
    <name type="scientific">Anaerococcus kampingae</name>
    <dbReference type="NCBI Taxonomy" id="3115614"/>
    <lineage>
        <taxon>Bacteria</taxon>
        <taxon>Bacillati</taxon>
        <taxon>Bacillota</taxon>
        <taxon>Tissierellia</taxon>
        <taxon>Tissierellales</taxon>
        <taxon>Peptoniphilaceae</taxon>
        <taxon>Anaerococcus</taxon>
    </lineage>
</organism>
<dbReference type="PANTHER" id="PTHR11228">
    <property type="entry name" value="RADICAL SAM DOMAIN PROTEIN"/>
    <property type="match status" value="1"/>
</dbReference>
<keyword evidence="4" id="KW-0479">Metal-binding</keyword>
<dbReference type="CDD" id="cd01335">
    <property type="entry name" value="Radical_SAM"/>
    <property type="match status" value="1"/>
</dbReference>
<comment type="caution">
    <text evidence="8">The sequence shown here is derived from an EMBL/GenBank/DDBJ whole genome shotgun (WGS) entry which is preliminary data.</text>
</comment>
<gene>
    <name evidence="8" type="ORF">ACCQ42_08195</name>
</gene>
<dbReference type="PIRSF" id="PIRSF037420">
    <property type="entry name" value="PQQ_syn_pqqE"/>
    <property type="match status" value="1"/>
</dbReference>
<evidence type="ECO:0000256" key="5">
    <source>
        <dbReference type="ARBA" id="ARBA00023004"/>
    </source>
</evidence>
<keyword evidence="3" id="KW-0949">S-adenosyl-L-methionine</keyword>
<dbReference type="PROSITE" id="PS51918">
    <property type="entry name" value="RADICAL_SAM"/>
    <property type="match status" value="1"/>
</dbReference>
<dbReference type="Pfam" id="PF04055">
    <property type="entry name" value="Radical_SAM"/>
    <property type="match status" value="1"/>
</dbReference>
<dbReference type="Proteomes" id="UP001637994">
    <property type="component" value="Unassembled WGS sequence"/>
</dbReference>
<keyword evidence="5" id="KW-0408">Iron</keyword>
<dbReference type="SMART" id="SM00729">
    <property type="entry name" value="Elp3"/>
    <property type="match status" value="1"/>
</dbReference>
<dbReference type="RefSeq" id="WP_410035893.1">
    <property type="nucleotide sequence ID" value="NZ_JBGMEF010000033.1"/>
</dbReference>
<accession>A0ABW9MEI2</accession>
<dbReference type="SUPFAM" id="SSF102114">
    <property type="entry name" value="Radical SAM enzymes"/>
    <property type="match status" value="1"/>
</dbReference>
<dbReference type="SFLD" id="SFLDG01386">
    <property type="entry name" value="main_SPASM_domain-containing"/>
    <property type="match status" value="1"/>
</dbReference>
<dbReference type="InterPro" id="IPR058240">
    <property type="entry name" value="rSAM_sf"/>
</dbReference>
<keyword evidence="9" id="KW-1185">Reference proteome</keyword>
<feature type="domain" description="Radical SAM core" evidence="7">
    <location>
        <begin position="1"/>
        <end position="230"/>
    </location>
</feature>
<reference evidence="8 9" key="1">
    <citation type="journal article" date="2025" name="Anaerobe">
        <title>Description of Anaerococcus kampingiae sp. nov., Anaerococcus groningensis sp. nov., Anaerococcus martiniensis sp. nov., and Anaerococcus cruorum sp. nov., isolated from human clinical specimens.</title>
        <authorList>
            <person name="Boiten K.E."/>
            <person name="Meijer J."/>
            <person name="van Wezel E.M."/>
            <person name="Veloo A.C.M."/>
        </authorList>
    </citation>
    <scope>NUCLEOTIDE SEQUENCE [LARGE SCALE GENOMIC DNA]</scope>
    <source>
        <strain evidence="8 9">ENR0874</strain>
    </source>
</reference>
<evidence type="ECO:0000256" key="1">
    <source>
        <dbReference type="ARBA" id="ARBA00001966"/>
    </source>
</evidence>
<evidence type="ECO:0000256" key="3">
    <source>
        <dbReference type="ARBA" id="ARBA00022691"/>
    </source>
</evidence>
<comment type="cofactor">
    <cofactor evidence="1">
        <name>[4Fe-4S] cluster</name>
        <dbReference type="ChEBI" id="CHEBI:49883"/>
    </cofactor>
</comment>
<name>A0ABW9MEI2_9FIRM</name>
<protein>
    <submittedName>
        <fullName evidence="8">Radical SAM protein</fullName>
    </submittedName>
</protein>
<keyword evidence="6" id="KW-0411">Iron-sulfur</keyword>
<dbReference type="InterPro" id="IPR050377">
    <property type="entry name" value="Radical_SAM_PqqE_MftC-like"/>
</dbReference>
<dbReference type="EMBL" id="JBGMEF010000033">
    <property type="protein sequence ID" value="MFO3667747.1"/>
    <property type="molecule type" value="Genomic_DNA"/>
</dbReference>
<evidence type="ECO:0000313" key="9">
    <source>
        <dbReference type="Proteomes" id="UP001637994"/>
    </source>
</evidence>
<dbReference type="InterPro" id="IPR007197">
    <property type="entry name" value="rSAM"/>
</dbReference>